<dbReference type="RefSeq" id="WP_366232952.1">
    <property type="nucleotide sequence ID" value="NZ_JBFBMH010000013.1"/>
</dbReference>
<comment type="caution">
    <text evidence="6">The sequence shown here is derived from an EMBL/GenBank/DDBJ whole genome shotgun (WGS) entry which is preliminary data.</text>
</comment>
<keyword evidence="3" id="KW-0274">FAD</keyword>
<dbReference type="InterPro" id="IPR003953">
    <property type="entry name" value="FAD-dep_OxRdtase_2_FAD-bd"/>
</dbReference>
<evidence type="ECO:0000256" key="3">
    <source>
        <dbReference type="ARBA" id="ARBA00022827"/>
    </source>
</evidence>
<gene>
    <name evidence="6" type="ORF">AB0301_10330</name>
</gene>
<dbReference type="Gene3D" id="3.90.700.10">
    <property type="entry name" value="Succinate dehydrogenase/fumarate reductase flavoprotein, catalytic domain"/>
    <property type="match status" value="1"/>
</dbReference>
<dbReference type="Gene3D" id="3.50.50.60">
    <property type="entry name" value="FAD/NAD(P)-binding domain"/>
    <property type="match status" value="1"/>
</dbReference>
<evidence type="ECO:0000256" key="1">
    <source>
        <dbReference type="ARBA" id="ARBA00001974"/>
    </source>
</evidence>
<dbReference type="InterPro" id="IPR036188">
    <property type="entry name" value="FAD/NAD-bd_sf"/>
</dbReference>
<feature type="domain" description="FAD-dependent oxidoreductase 2 FAD-binding" evidence="5">
    <location>
        <begin position="10"/>
        <end position="428"/>
    </location>
</feature>
<evidence type="ECO:0000259" key="5">
    <source>
        <dbReference type="Pfam" id="PF00890"/>
    </source>
</evidence>
<evidence type="ECO:0000313" key="7">
    <source>
        <dbReference type="Proteomes" id="UP001553715"/>
    </source>
</evidence>
<evidence type="ECO:0000313" key="6">
    <source>
        <dbReference type="EMBL" id="MEW1975455.1"/>
    </source>
</evidence>
<dbReference type="PANTHER" id="PTHR43400:SF10">
    <property type="entry name" value="3-OXOSTEROID 1-DEHYDROGENASE"/>
    <property type="match status" value="1"/>
</dbReference>
<protein>
    <submittedName>
        <fullName evidence="6">FAD-binding protein</fullName>
    </submittedName>
</protein>
<reference evidence="6 7" key="1">
    <citation type="submission" date="2024-06" db="EMBL/GenBank/DDBJ databases">
        <title>The Natural Products Discovery Center: Release of the First 8490 Sequenced Strains for Exploring Actinobacteria Biosynthetic Diversity.</title>
        <authorList>
            <person name="Kalkreuter E."/>
            <person name="Kautsar S.A."/>
            <person name="Yang D."/>
            <person name="Bader C.D."/>
            <person name="Teijaro C.N."/>
            <person name="Fluegel L."/>
            <person name="Davis C.M."/>
            <person name="Simpson J.R."/>
            <person name="Lauterbach L."/>
            <person name="Steele A.D."/>
            <person name="Gui C."/>
            <person name="Meng S."/>
            <person name="Li G."/>
            <person name="Viehrig K."/>
            <person name="Ye F."/>
            <person name="Su P."/>
            <person name="Kiefer A.F."/>
            <person name="Nichols A."/>
            <person name="Cepeda A.J."/>
            <person name="Yan W."/>
            <person name="Fan B."/>
            <person name="Jiang Y."/>
            <person name="Adhikari A."/>
            <person name="Zheng C.-J."/>
            <person name="Schuster L."/>
            <person name="Cowan T.M."/>
            <person name="Smanski M.J."/>
            <person name="Chevrette M.G."/>
            <person name="De Carvalho L.P.S."/>
            <person name="Shen B."/>
        </authorList>
    </citation>
    <scope>NUCLEOTIDE SEQUENCE [LARGE SCALE GENOMIC DNA]</scope>
    <source>
        <strain evidence="6 7">NPDC077434</strain>
    </source>
</reference>
<dbReference type="EMBL" id="JBFBMH010000013">
    <property type="protein sequence ID" value="MEW1975455.1"/>
    <property type="molecule type" value="Genomic_DNA"/>
</dbReference>
<dbReference type="InterPro" id="IPR027477">
    <property type="entry name" value="Succ_DH/fumarate_Rdtase_cat_sf"/>
</dbReference>
<name>A0ABV3LJ71_9MICO</name>
<dbReference type="Proteomes" id="UP001553715">
    <property type="component" value="Unassembled WGS sequence"/>
</dbReference>
<dbReference type="InterPro" id="IPR050315">
    <property type="entry name" value="FAD-oxidoreductase_2"/>
</dbReference>
<dbReference type="SUPFAM" id="SSF51905">
    <property type="entry name" value="FAD/NAD(P)-binding domain"/>
    <property type="match status" value="1"/>
</dbReference>
<dbReference type="SUPFAM" id="SSF56425">
    <property type="entry name" value="Succinate dehydrogenase/fumarate reductase flavoprotein, catalytic domain"/>
    <property type="match status" value="1"/>
</dbReference>
<sequence length="458" mass="47537">MVDEEFDGPDVVVAGAGGGLVAALRAAERGLSVLVVDANEHFRRGNNTSMSTAMIPAMGSRFQRDAGVTDSPETFLGDVAKKTGGDYNETAAKALAAVSAELIEWLADDVGLDISLVTDFSYPGHSAFRCHTIPGRSGAAMLSGLLAAVAKHDLIDLLTPARLVDVTFDDGCVRGVTIDTPAGIEEVPTRAVVLATNGYGGSTELVERYIPEIKDAVYFGSEYSQGDALRIGRELGAVADYLDSYQGHAALAMPASSLATWATVMHGGFLVNAAGDRYGDETTGYSEYAAEGIAHAEGRSWIIIDQRIHDACLSFQDFLDVIEGGGVKWADSASELAETIGVDAEGLVRTVDAARDAAGDITPDAFGRTFWEAPLEGRLAAIHVRPALFHTQGGLRVDAHARVLTESGAPLVGLYAAGGAAAGISGHGPSGYLAGNGLLPALGLSFIAADDIADALAE</sequence>
<proteinExistence type="predicted"/>
<comment type="cofactor">
    <cofactor evidence="1">
        <name>FAD</name>
        <dbReference type="ChEBI" id="CHEBI:57692"/>
    </cofactor>
</comment>
<keyword evidence="7" id="KW-1185">Reference proteome</keyword>
<keyword evidence="4" id="KW-0560">Oxidoreductase</keyword>
<dbReference type="Pfam" id="PF00890">
    <property type="entry name" value="FAD_binding_2"/>
    <property type="match status" value="1"/>
</dbReference>
<organism evidence="6 7">
    <name type="scientific">Microbacterium profundi</name>
    <dbReference type="NCBI Taxonomy" id="450380"/>
    <lineage>
        <taxon>Bacteria</taxon>
        <taxon>Bacillati</taxon>
        <taxon>Actinomycetota</taxon>
        <taxon>Actinomycetes</taxon>
        <taxon>Micrococcales</taxon>
        <taxon>Microbacteriaceae</taxon>
        <taxon>Microbacterium</taxon>
    </lineage>
</organism>
<evidence type="ECO:0000256" key="2">
    <source>
        <dbReference type="ARBA" id="ARBA00022630"/>
    </source>
</evidence>
<dbReference type="PANTHER" id="PTHR43400">
    <property type="entry name" value="FUMARATE REDUCTASE"/>
    <property type="match status" value="1"/>
</dbReference>
<keyword evidence="2" id="KW-0285">Flavoprotein</keyword>
<evidence type="ECO:0000256" key="4">
    <source>
        <dbReference type="ARBA" id="ARBA00023002"/>
    </source>
</evidence>
<accession>A0ABV3LJ71</accession>